<organism evidence="1 2">
    <name type="scientific">Dendrobium nobile</name>
    <name type="common">Orchid</name>
    <dbReference type="NCBI Taxonomy" id="94219"/>
    <lineage>
        <taxon>Eukaryota</taxon>
        <taxon>Viridiplantae</taxon>
        <taxon>Streptophyta</taxon>
        <taxon>Embryophyta</taxon>
        <taxon>Tracheophyta</taxon>
        <taxon>Spermatophyta</taxon>
        <taxon>Magnoliopsida</taxon>
        <taxon>Liliopsida</taxon>
        <taxon>Asparagales</taxon>
        <taxon>Orchidaceae</taxon>
        <taxon>Epidendroideae</taxon>
        <taxon>Malaxideae</taxon>
        <taxon>Dendrobiinae</taxon>
        <taxon>Dendrobium</taxon>
    </lineage>
</organism>
<dbReference type="AlphaFoldDB" id="A0A8T3BC12"/>
<dbReference type="Proteomes" id="UP000829196">
    <property type="component" value="Unassembled WGS sequence"/>
</dbReference>
<keyword evidence="2" id="KW-1185">Reference proteome</keyword>
<evidence type="ECO:0008006" key="3">
    <source>
        <dbReference type="Google" id="ProtNLM"/>
    </source>
</evidence>
<dbReference type="InterPro" id="IPR036691">
    <property type="entry name" value="Endo/exonu/phosph_ase_sf"/>
</dbReference>
<evidence type="ECO:0000313" key="1">
    <source>
        <dbReference type="EMBL" id="KAI0510599.1"/>
    </source>
</evidence>
<dbReference type="SUPFAM" id="SSF56219">
    <property type="entry name" value="DNase I-like"/>
    <property type="match status" value="1"/>
</dbReference>
<reference evidence="1" key="1">
    <citation type="journal article" date="2022" name="Front. Genet.">
        <title>Chromosome-Scale Assembly of the Dendrobium nobile Genome Provides Insights Into the Molecular Mechanism of the Biosynthesis of the Medicinal Active Ingredient of Dendrobium.</title>
        <authorList>
            <person name="Xu Q."/>
            <person name="Niu S.-C."/>
            <person name="Li K.-L."/>
            <person name="Zheng P.-J."/>
            <person name="Zhang X.-J."/>
            <person name="Jia Y."/>
            <person name="Liu Y."/>
            <person name="Niu Y.-X."/>
            <person name="Yu L.-H."/>
            <person name="Chen D.-F."/>
            <person name="Zhang G.-Q."/>
        </authorList>
    </citation>
    <scope>NUCLEOTIDE SEQUENCE</scope>
    <source>
        <tissue evidence="1">Leaf</tissue>
    </source>
</reference>
<comment type="caution">
    <text evidence="1">The sequence shown here is derived from an EMBL/GenBank/DDBJ whole genome shotgun (WGS) entry which is preliminary data.</text>
</comment>
<dbReference type="EMBL" id="JAGYWB010000009">
    <property type="protein sequence ID" value="KAI0510599.1"/>
    <property type="molecule type" value="Genomic_DNA"/>
</dbReference>
<evidence type="ECO:0000313" key="2">
    <source>
        <dbReference type="Proteomes" id="UP000829196"/>
    </source>
</evidence>
<dbReference type="OrthoDB" id="426210at2759"/>
<proteinExistence type="predicted"/>
<sequence length="462" mass="52066">MLFNAGIQDLSSVGHFYTWHNQQANNPIHIKLDRVLVNDNWLQNFPNSFYIVGDPGCSDHSPLILVNSEVINRGHRFLFKNYVTKFPEFWSCLLEVFSLPNKSSPLSSFNFKLKSLKNSMKQKQWSNSNLIQAQIDTLKGLQHTVLEQIQSTPLDPHLNSKLHQININLAHNQAALSSWISQRAKVKWITHGEDDLKFLYSKINITKNYNRIKAISNDQGTLTDQADIAKVFINHYNALFNSPTPIHLDKDIPAGNVIPTHITSSLIAPITLEEIKTIFFASNTNTAPGPDGFTFHFYRATWNVIHNQLFKAVSSFFSTGYMPNQVKATAIALIPKQPHATNVKDYRPIALCNVIYKIIAKILANRMKLVMPIIINPSQGGFIHKRIISDNILLATDILGCFNLNANINFSVLNLTSPKLLIWSLKIFFTSVWKQKGFPLCLLIGSKLAQPTSTSLFALTGC</sequence>
<name>A0A8T3BC12_DENNO</name>
<accession>A0A8T3BC12</accession>
<gene>
    <name evidence="1" type="ORF">KFK09_011207</name>
</gene>
<dbReference type="SMR" id="A0A8T3BC12"/>
<dbReference type="PANTHER" id="PTHR31635:SF196">
    <property type="entry name" value="REVERSE TRANSCRIPTASE DOMAIN-CONTAINING PROTEIN-RELATED"/>
    <property type="match status" value="1"/>
</dbReference>
<dbReference type="PANTHER" id="PTHR31635">
    <property type="entry name" value="REVERSE TRANSCRIPTASE DOMAIN-CONTAINING PROTEIN-RELATED"/>
    <property type="match status" value="1"/>
</dbReference>
<protein>
    <recommendedName>
        <fullName evidence="3">Reverse transcriptase domain-containing protein</fullName>
    </recommendedName>
</protein>